<dbReference type="GeneID" id="19108362"/>
<dbReference type="PANTHER" id="PTHR13251:SF3">
    <property type="entry name" value="TRAFFICKING PROTEIN PARTICLE COMPLEX SUBUNIT 10"/>
    <property type="match status" value="1"/>
</dbReference>
<dbReference type="HOGENOM" id="CLU_001428_1_1_1"/>
<dbReference type="GO" id="GO:0034498">
    <property type="term" value="P:early endosome to Golgi transport"/>
    <property type="evidence" value="ECO:0007669"/>
    <property type="project" value="TreeGrafter"/>
</dbReference>
<evidence type="ECO:0000256" key="4">
    <source>
        <dbReference type="SAM" id="MobiDB-lite"/>
    </source>
</evidence>
<dbReference type="InterPro" id="IPR056913">
    <property type="entry name" value="TRAPPC10/Trs130_N"/>
</dbReference>
<evidence type="ECO:0000256" key="3">
    <source>
        <dbReference type="ARBA" id="ARBA00023034"/>
    </source>
</evidence>
<dbReference type="eggNOG" id="KOG1931">
    <property type="taxonomic scope" value="Eukaryota"/>
</dbReference>
<dbReference type="Pfam" id="PF12584">
    <property type="entry name" value="TRAPPC10"/>
    <property type="match status" value="1"/>
</dbReference>
<evidence type="ECO:0000256" key="2">
    <source>
        <dbReference type="ARBA" id="ARBA00022448"/>
    </source>
</evidence>
<dbReference type="GO" id="GO:0005829">
    <property type="term" value="C:cytosol"/>
    <property type="evidence" value="ECO:0007669"/>
    <property type="project" value="GOC"/>
</dbReference>
<feature type="domain" description="TRAPPC10/Trs130 N-terminal" evidence="6">
    <location>
        <begin position="94"/>
        <end position="424"/>
    </location>
</feature>
<dbReference type="GO" id="GO:1990071">
    <property type="term" value="C:TRAPPII protein complex"/>
    <property type="evidence" value="ECO:0007669"/>
    <property type="project" value="InterPro"/>
</dbReference>
<feature type="domain" description="TRAPPC10/Trs130 C-terminal" evidence="5">
    <location>
        <begin position="1285"/>
        <end position="1415"/>
    </location>
</feature>
<dbReference type="Proteomes" id="UP000011761">
    <property type="component" value="Unassembled WGS sequence"/>
</dbReference>
<dbReference type="PANTHER" id="PTHR13251">
    <property type="entry name" value="EPILEPSY HOLOPROSENCEPHALY CANDIDATE 1/TMEM1"/>
    <property type="match status" value="1"/>
</dbReference>
<accession>M2NAX7</accession>
<reference evidence="8 9" key="1">
    <citation type="journal article" date="2012" name="PLoS Pathog.">
        <title>Diverse lifestyles and strategies of plant pathogenesis encoded in the genomes of eighteen Dothideomycetes fungi.</title>
        <authorList>
            <person name="Ohm R.A."/>
            <person name="Feau N."/>
            <person name="Henrissat B."/>
            <person name="Schoch C.L."/>
            <person name="Horwitz B.A."/>
            <person name="Barry K.W."/>
            <person name="Condon B.J."/>
            <person name="Copeland A.C."/>
            <person name="Dhillon B."/>
            <person name="Glaser F."/>
            <person name="Hesse C.N."/>
            <person name="Kosti I."/>
            <person name="LaButti K."/>
            <person name="Lindquist E.A."/>
            <person name="Lucas S."/>
            <person name="Salamov A.A."/>
            <person name="Bradshaw R.E."/>
            <person name="Ciuffetti L."/>
            <person name="Hamelin R.C."/>
            <person name="Kema G.H.J."/>
            <person name="Lawrence C."/>
            <person name="Scott J.A."/>
            <person name="Spatafora J.W."/>
            <person name="Turgeon B.G."/>
            <person name="de Wit P.J.G.M."/>
            <person name="Zhong S."/>
            <person name="Goodwin S.B."/>
            <person name="Grigoriev I.V."/>
        </authorList>
    </citation>
    <scope>NUCLEOTIDE SEQUENCE [LARGE SCALE GENOMIC DNA]</scope>
    <source>
        <strain evidence="8 9">UAMH 10762</strain>
    </source>
</reference>
<keyword evidence="2" id="KW-0813">Transport</keyword>
<dbReference type="Pfam" id="PF23036">
    <property type="entry name" value="TRAPPC10_1st"/>
    <property type="match status" value="1"/>
</dbReference>
<sequence length="1449" mass="160347">MNARAMEASSSSKVTVEYHDPSGVFPLISREIAGRLPLRNLNWQSPSRPLRQIRQLHVDFVPDKFTETALRPPIQRFDSNGPTSVEIVRSGRRDAVKERRHQIPGLKTSPYLKLYVLRCDDKDTYKDTERKRIREWLRDSTQAESSTGDNHDAFEWLILHVVVPGTTAASEPRWRESVKEPDELKERKTSNVKFPGKPPRTVFDRLRADFNDSGKAGVDRVAQIRLLKQNMPPDLLPTPTVAETLEETTQERELSWKDLLDKLKVLILGPFDARVRQYEVDIAEQESRRSLPGWNFCTFFIHKEGLAKALESIGLVEDALALYDELSLGLETAVREIASGQADGTATSFAAYTNDIVDRILGFSKATMNGAMKRDSNGLQHSSGAGLFSKDYREEIVRSNISVFDFFCYLFIRQKALILRLANTAAANAELGAARSSDSSEDLVLISEVCWRASSFIPNSARSLRQELQSMPKSTEKALNSHDVDAITYSWIYLVAGYILSETIAPVLDLVQLDSNSKPLVNGTSPQRSDFSFAMGASPYPERSSSLAVRQSAPDLHRPSVAMSEESAGTITGSEIDLGTKAAGIPGLPELATYRAELVVMQRKMLEDLAQHRGWLAGWAAVEHSKPRLEDVELDASNNDERAESAGGIQATPETEPIKSASIALVPPSLATALESEQAFQSAFERLSDQAMRYYAVATQSKSVDLIIGDLALLKRQQGDTVTAEDYIRHLLPSFEADTWSSTEAELLLVYISCLEELQRHLEHLEAVLKLLSKVAKKRMVHTSFVTQIYDDFDVSGVLQKAIDISAAHSIQLDCRLEDFFGDVQFDEHIVHHDDMDGFTLRLRLRHVLDDAVEVEEVAASLVAAQDPAQVIMLRCARSVVVRPGLVDVNLDCSTSALGPFLLGSLKLKARGLTFVKDFQPSKAPTVLVNGNGIGSPAPVRNEPLQSSVFLYPSESSFNLQAELVRDIRLDKPRHLLLTLSSGRNEVEGVDLRIKPTSAGLRLHLADADLEGIVLSGGGGKPGQLAMSSLSAGQSALITIPYTVDQATPDISMRFEVHYRTPKGPFTYLTSTVLRHELPLDVEVNERFRMKYLTSSFTLRTLRPAPLLVLDTHLRESMAYTVEASSVPSASSTITETMPARLRYKIFRKAPSSGKMIKRNASLALDVKYVSFVDLIATTVRESFAEFLNASGCRPLRHLLCPIMDQKVWGLLHAPHVELSAVSQQLRMPSFQEFGWNNIIDTLPPGAKPDVEACLQKWHSEHITIATATEGALTEKVARCVTIAVDVPTVDIVFNASMIVQDKGYIDVPGQKILILGTPVTAEISVRHTFDWSASSVFGSKQLDSKTSFVIEIQADREAWLVGGRRRARVTLDMDNTVLGIVLVPLRLGTLALPHVTVQAQAPTTNEGGSQEAKAMTLRDQVLRDRAQLPSRLLSPDEDTRPYQLATSH</sequence>
<feature type="compositionally biased region" description="Basic and acidic residues" evidence="4">
    <location>
        <begin position="172"/>
        <end position="189"/>
    </location>
</feature>
<evidence type="ECO:0000256" key="1">
    <source>
        <dbReference type="ARBA" id="ARBA00004555"/>
    </source>
</evidence>
<feature type="region of interest" description="Disordered" evidence="4">
    <location>
        <begin position="1429"/>
        <end position="1449"/>
    </location>
</feature>
<dbReference type="OMA" id="YEIHANP"/>
<feature type="domain" description="DUF7077" evidence="7">
    <location>
        <begin position="956"/>
        <end position="1072"/>
    </location>
</feature>
<evidence type="ECO:0000313" key="9">
    <source>
        <dbReference type="Proteomes" id="UP000011761"/>
    </source>
</evidence>
<gene>
    <name evidence="8" type="ORF">BAUCODRAFT_139136</name>
</gene>
<protein>
    <recommendedName>
        <fullName evidence="10">Trafficking protein particle complex subunit 10</fullName>
    </recommendedName>
</protein>
<dbReference type="KEGG" id="bcom:BAUCODRAFT_139136"/>
<evidence type="ECO:0000259" key="5">
    <source>
        <dbReference type="Pfam" id="PF12584"/>
    </source>
</evidence>
<keyword evidence="9" id="KW-1185">Reference proteome</keyword>
<dbReference type="Pfam" id="PF23274">
    <property type="entry name" value="DUF7077"/>
    <property type="match status" value="1"/>
</dbReference>
<evidence type="ECO:0008006" key="10">
    <source>
        <dbReference type="Google" id="ProtNLM"/>
    </source>
</evidence>
<name>M2NAX7_BAUPA</name>
<dbReference type="RefSeq" id="XP_007676441.1">
    <property type="nucleotide sequence ID" value="XM_007678251.1"/>
</dbReference>
<dbReference type="InterPro" id="IPR022233">
    <property type="entry name" value="TRAPPC10/Trs130_C"/>
</dbReference>
<proteinExistence type="predicted"/>
<evidence type="ECO:0000259" key="7">
    <source>
        <dbReference type="Pfam" id="PF23274"/>
    </source>
</evidence>
<evidence type="ECO:0000313" key="8">
    <source>
        <dbReference type="EMBL" id="EMC96304.1"/>
    </source>
</evidence>
<dbReference type="OrthoDB" id="10256906at2759"/>
<dbReference type="STRING" id="717646.M2NAX7"/>
<dbReference type="GO" id="GO:0006891">
    <property type="term" value="P:intra-Golgi vesicle-mediated transport"/>
    <property type="evidence" value="ECO:0007669"/>
    <property type="project" value="TreeGrafter"/>
</dbReference>
<keyword evidence="3" id="KW-0333">Golgi apparatus</keyword>
<comment type="subcellular location">
    <subcellularLocation>
        <location evidence="1">Golgi apparatus</location>
    </subcellularLocation>
</comment>
<evidence type="ECO:0000259" key="6">
    <source>
        <dbReference type="Pfam" id="PF23036"/>
    </source>
</evidence>
<feature type="region of interest" description="Disordered" evidence="4">
    <location>
        <begin position="172"/>
        <end position="198"/>
    </location>
</feature>
<dbReference type="EMBL" id="KB445555">
    <property type="protein sequence ID" value="EMC96304.1"/>
    <property type="molecule type" value="Genomic_DNA"/>
</dbReference>
<organism evidence="8 9">
    <name type="scientific">Baudoinia panamericana (strain UAMH 10762)</name>
    <name type="common">Angels' share fungus</name>
    <name type="synonym">Baudoinia compniacensis (strain UAMH 10762)</name>
    <dbReference type="NCBI Taxonomy" id="717646"/>
    <lineage>
        <taxon>Eukaryota</taxon>
        <taxon>Fungi</taxon>
        <taxon>Dikarya</taxon>
        <taxon>Ascomycota</taxon>
        <taxon>Pezizomycotina</taxon>
        <taxon>Dothideomycetes</taxon>
        <taxon>Dothideomycetidae</taxon>
        <taxon>Mycosphaerellales</taxon>
        <taxon>Teratosphaeriaceae</taxon>
        <taxon>Baudoinia</taxon>
    </lineage>
</organism>
<dbReference type="InterPro" id="IPR055505">
    <property type="entry name" value="DUF7077"/>
</dbReference>
<dbReference type="InterPro" id="IPR045126">
    <property type="entry name" value="TRAPPC10/Trs130"/>
</dbReference>
<dbReference type="Pfam" id="PF24965">
    <property type="entry name" value="TRS130_4HB"/>
    <property type="match status" value="1"/>
</dbReference>